<comment type="cofactor">
    <cofactor evidence="1">
        <name>Mg(2+)</name>
        <dbReference type="ChEBI" id="CHEBI:18420"/>
    </cofactor>
</comment>
<keyword evidence="1" id="KW-0547">Nucleotide-binding</keyword>
<evidence type="ECO:0000259" key="2">
    <source>
        <dbReference type="Pfam" id="PF05970"/>
    </source>
</evidence>
<dbReference type="Gene3D" id="3.40.50.300">
    <property type="entry name" value="P-loop containing nucleotide triphosphate hydrolases"/>
    <property type="match status" value="2"/>
</dbReference>
<dbReference type="InterPro" id="IPR010285">
    <property type="entry name" value="DNA_helicase_pif1-like_DEAD"/>
</dbReference>
<dbReference type="EC" id="5.6.2.3" evidence="1"/>
<proteinExistence type="inferred from homology"/>
<dbReference type="GO" id="GO:0006281">
    <property type="term" value="P:DNA repair"/>
    <property type="evidence" value="ECO:0007669"/>
    <property type="project" value="UniProtKB-KW"/>
</dbReference>
<dbReference type="Pfam" id="PF14214">
    <property type="entry name" value="Helitron_like_N"/>
    <property type="match status" value="1"/>
</dbReference>
<feature type="domain" description="Helitron helicase-like" evidence="3">
    <location>
        <begin position="572"/>
        <end position="624"/>
    </location>
</feature>
<dbReference type="OrthoDB" id="1728974at2759"/>
<dbReference type="GeneID" id="20811891"/>
<keyword evidence="1" id="KW-0233">DNA recombination</keyword>
<dbReference type="Pfam" id="PF21530">
    <property type="entry name" value="Pif1_2B_dom"/>
    <property type="match status" value="1"/>
</dbReference>
<dbReference type="InterPro" id="IPR025476">
    <property type="entry name" value="Helitron_helicase-like"/>
</dbReference>
<dbReference type="InterPro" id="IPR027417">
    <property type="entry name" value="P-loop_NTPase"/>
</dbReference>
<dbReference type="CDD" id="cd18809">
    <property type="entry name" value="SF1_C_RecD"/>
    <property type="match status" value="1"/>
</dbReference>
<dbReference type="Pfam" id="PF05970">
    <property type="entry name" value="PIF1"/>
    <property type="match status" value="1"/>
</dbReference>
<comment type="catalytic activity">
    <reaction evidence="1">
        <text>ATP + H2O = ADP + phosphate + H(+)</text>
        <dbReference type="Rhea" id="RHEA:13065"/>
        <dbReference type="ChEBI" id="CHEBI:15377"/>
        <dbReference type="ChEBI" id="CHEBI:15378"/>
        <dbReference type="ChEBI" id="CHEBI:30616"/>
        <dbReference type="ChEBI" id="CHEBI:43474"/>
        <dbReference type="ChEBI" id="CHEBI:456216"/>
        <dbReference type="EC" id="5.6.2.3"/>
    </reaction>
</comment>
<keyword evidence="1" id="KW-0378">Hydrolase</keyword>
<evidence type="ECO:0000256" key="1">
    <source>
        <dbReference type="RuleBase" id="RU363044"/>
    </source>
</evidence>
<comment type="similarity">
    <text evidence="1">Belongs to the helicase family.</text>
</comment>
<evidence type="ECO:0000259" key="3">
    <source>
        <dbReference type="Pfam" id="PF14214"/>
    </source>
</evidence>
<keyword evidence="1" id="KW-0227">DNA damage</keyword>
<dbReference type="EMBL" id="KI913138">
    <property type="protein sequence ID" value="ETV75935.1"/>
    <property type="molecule type" value="Genomic_DNA"/>
</dbReference>
<protein>
    <recommendedName>
        <fullName evidence="1">ATP-dependent DNA helicase</fullName>
        <ecNumber evidence="1">5.6.2.3</ecNumber>
    </recommendedName>
</protein>
<keyword evidence="1" id="KW-0347">Helicase</keyword>
<dbReference type="STRING" id="112090.W4G8D2"/>
<dbReference type="InterPro" id="IPR049163">
    <property type="entry name" value="Pif1-like_2B_dom"/>
</dbReference>
<keyword evidence="1" id="KW-0067">ATP-binding</keyword>
<organism evidence="5">
    <name type="scientific">Aphanomyces astaci</name>
    <name type="common">Crayfish plague agent</name>
    <dbReference type="NCBI Taxonomy" id="112090"/>
    <lineage>
        <taxon>Eukaryota</taxon>
        <taxon>Sar</taxon>
        <taxon>Stramenopiles</taxon>
        <taxon>Oomycota</taxon>
        <taxon>Saprolegniomycetes</taxon>
        <taxon>Saprolegniales</taxon>
        <taxon>Verrucalvaceae</taxon>
        <taxon>Aphanomyces</taxon>
    </lineage>
</organism>
<keyword evidence="1" id="KW-0234">DNA repair</keyword>
<feature type="domain" description="DNA helicase Pif1-like 2B" evidence="4">
    <location>
        <begin position="1329"/>
        <end position="1374"/>
    </location>
</feature>
<gene>
    <name evidence="5" type="ORF">H257_09895</name>
</gene>
<dbReference type="GO" id="GO:0043139">
    <property type="term" value="F:5'-3' DNA helicase activity"/>
    <property type="evidence" value="ECO:0007669"/>
    <property type="project" value="UniProtKB-EC"/>
</dbReference>
<dbReference type="GO" id="GO:0005524">
    <property type="term" value="F:ATP binding"/>
    <property type="evidence" value="ECO:0007669"/>
    <property type="project" value="UniProtKB-KW"/>
</dbReference>
<dbReference type="SUPFAM" id="SSF52540">
    <property type="entry name" value="P-loop containing nucleoside triphosphate hydrolases"/>
    <property type="match status" value="2"/>
</dbReference>
<evidence type="ECO:0000313" key="5">
    <source>
        <dbReference type="EMBL" id="ETV75935.1"/>
    </source>
</evidence>
<accession>W4G8D2</accession>
<reference evidence="5" key="1">
    <citation type="submission" date="2013-12" db="EMBL/GenBank/DDBJ databases">
        <title>The Genome Sequence of Aphanomyces astaci APO3.</title>
        <authorList>
            <consortium name="The Broad Institute Genomics Platform"/>
            <person name="Russ C."/>
            <person name="Tyler B."/>
            <person name="van West P."/>
            <person name="Dieguez-Uribeondo J."/>
            <person name="Young S.K."/>
            <person name="Zeng Q."/>
            <person name="Gargeya S."/>
            <person name="Fitzgerald M."/>
            <person name="Abouelleil A."/>
            <person name="Alvarado L."/>
            <person name="Chapman S.B."/>
            <person name="Gainer-Dewar J."/>
            <person name="Goldberg J."/>
            <person name="Griggs A."/>
            <person name="Gujja S."/>
            <person name="Hansen M."/>
            <person name="Howarth C."/>
            <person name="Imamovic A."/>
            <person name="Ireland A."/>
            <person name="Larimer J."/>
            <person name="McCowan C."/>
            <person name="Murphy C."/>
            <person name="Pearson M."/>
            <person name="Poon T.W."/>
            <person name="Priest M."/>
            <person name="Roberts A."/>
            <person name="Saif S."/>
            <person name="Shea T."/>
            <person name="Sykes S."/>
            <person name="Wortman J."/>
            <person name="Nusbaum C."/>
            <person name="Birren B."/>
        </authorList>
    </citation>
    <scope>NUCLEOTIDE SEQUENCE [LARGE SCALE GENOMIC DNA]</scope>
    <source>
        <strain evidence="5">APO3</strain>
    </source>
</reference>
<dbReference type="GO" id="GO:0000723">
    <property type="term" value="P:telomere maintenance"/>
    <property type="evidence" value="ECO:0007669"/>
    <property type="project" value="InterPro"/>
</dbReference>
<name>W4G8D2_APHAT</name>
<dbReference type="FunFam" id="3.40.50.300:FF:002884">
    <property type="entry name" value="ATP-dependent DNA helicase"/>
    <property type="match status" value="1"/>
</dbReference>
<dbReference type="GO" id="GO:0016887">
    <property type="term" value="F:ATP hydrolysis activity"/>
    <property type="evidence" value="ECO:0007669"/>
    <property type="project" value="RHEA"/>
</dbReference>
<dbReference type="PANTHER" id="PTHR10492">
    <property type="match status" value="1"/>
</dbReference>
<sequence>MPPLRKQHAYTIDRKREYFVLFDAFGGSARTFCALHGLPRETWKSWTKQRANIMSTRRNAKRKTLGGQGAKSIIPFERDLLTFMKDVRRDAARRAHTDLDAHDQLHEDTLPGVADWLHGEQGRSIQVTPRLVSVVCPPPQVLPACPLPHEAAQCRDGPDPKRLCGNVLGQGVLDDIGLHLTLEPYPFRPKEDPTVIHGEVQFIEDALHLGGDPLFLSQIPVQDAIQARPPCRIPVNSVGRQLYEVFEEGGHTRVQVPGKTKTCSHRRAKLTPHNYKNLPCCLKGKVKMDPYVYPDSPEMQAFKDLFKQRNFIEHIRQYNAQFNFTSIGTNEVRHSGSGPKTYCIQGQLTHNIGLLQPSLNRSGNLRQPSFAQIFMNTSEEQLQHRRNMFPAFSSRTFALSGSAQTHNLPTVAQLAVIMEGGGSEPTEGRHVVLQSLNSNRFTTIRETNPLHDALQFPLLFPMGGSGWEYTMTKTDGKALSLRAFFNYWLQERDGGDFSDMLHRSSMLFKMLRYISQNRDKLRFDLYASVKEAAERRSGLHNVGIKSIVPSSFTGGKRCMKKCYFNAMAIARATERDDIVTCVFQSKLTYFEDDIHKKHVLGKVVASVRVEEFQKRGLPHVHMLLIMEDQDKFRTVDDINYVVSARIPDEIKNPQLHELVKNFMTHTCTHVQYDDNGQPIPSARACTDKTGKCKKGFPQPLQATTTEGVDGYAKYRRDTAADQYCVPHNPYLVHKYNCHINVEVYKGSDRITYAVFTDQERQPMLDKAREYVEGRYGSSLEAITRIRCYDLQGMSHAVEVLPVLEKDQQHCTYDETHDAESVVARNQKTKLISLFLACAQGLTGSDGVPARNCLYLDFPQYFRFDQKTKLWVGRKNHIKVIGRIDSVSPRQKKRFYIRTLLCHKYGPTSFEDLRTVHGTLYPTYEEAALSMGLLENDEEYVTDSCTNCLPTLILVHCLPANTRALFDQFKADFMDKRLRVLRRCNEALPQPLSEDMMLGKAILLDYQTLPQLHEFKIFRDLGERQLLDDPRSRLYVIETSYTRAALNDVLATAATMTDEHRSFVATVLAQIYEHASGNAYFLQGEGCSGKSYVSQILLAKVRDKGDIALVVASSGLAALLLMGGTTAHSRFKIPVTTLNDKSLCHIPKQSSLAKIIRDTKLIVWDEVSMIHKHALEAVDCSIRDIRDNPTALFGGKLTKNMRLRGGSDDASIEEWAKTLADIGNGTYPEQEIYGSPMIRLPDAIARNWETDQDLNAYIDQIYGDINNPANPPEYMSERAIWAPKNVGVDKYNAKVLRKMNSSVMFTCLSADSVEQEGEDVDDTAIEFPSEFLNSINISGLPPHKLEFKVGCPVMLLRNICPSQGLCNGTRLRVVKVSTKCIEATIMGGAFDNKRVFVPRITLVDKGSQTNLPFKLKRRQFPVKLLAFAMTINKSQGQTLSRVGLILPSPVFSHGQLYVALSRAKS</sequence>
<dbReference type="VEuPathDB" id="FungiDB:H257_09895"/>
<dbReference type="RefSeq" id="XP_009834577.1">
    <property type="nucleotide sequence ID" value="XM_009836275.1"/>
</dbReference>
<feature type="domain" description="DNA helicase Pif1-like DEAD-box helicase" evidence="2">
    <location>
        <begin position="1055"/>
        <end position="1195"/>
    </location>
</feature>
<dbReference type="PANTHER" id="PTHR10492:SF57">
    <property type="entry name" value="ATP-DEPENDENT DNA HELICASE"/>
    <property type="match status" value="1"/>
</dbReference>
<dbReference type="GO" id="GO:0006310">
    <property type="term" value="P:DNA recombination"/>
    <property type="evidence" value="ECO:0007669"/>
    <property type="project" value="UniProtKB-KW"/>
</dbReference>
<evidence type="ECO:0000259" key="4">
    <source>
        <dbReference type="Pfam" id="PF21530"/>
    </source>
</evidence>